<dbReference type="InterPro" id="IPR026341">
    <property type="entry name" value="T9SS_type_B"/>
</dbReference>
<dbReference type="Gene3D" id="2.60.40.10">
    <property type="entry name" value="Immunoglobulins"/>
    <property type="match status" value="2"/>
</dbReference>
<evidence type="ECO:0000313" key="3">
    <source>
        <dbReference type="EMBL" id="PQJ12906.1"/>
    </source>
</evidence>
<protein>
    <recommendedName>
        <fullName evidence="2">PKD domain-containing protein</fullName>
    </recommendedName>
</protein>
<dbReference type="AlphaFoldDB" id="A0A2S7T2C2"/>
<comment type="caution">
    <text evidence="3">The sequence shown here is derived from an EMBL/GenBank/DDBJ whole genome shotgun (WGS) entry which is preliminary data.</text>
</comment>
<dbReference type="InterPro" id="IPR022409">
    <property type="entry name" value="PKD/Chitinase_dom"/>
</dbReference>
<dbReference type="Pfam" id="PF13585">
    <property type="entry name" value="CHU_C"/>
    <property type="match status" value="1"/>
</dbReference>
<dbReference type="CDD" id="cd00146">
    <property type="entry name" value="PKD"/>
    <property type="match status" value="2"/>
</dbReference>
<keyword evidence="1" id="KW-0732">Signal</keyword>
<feature type="domain" description="PKD" evidence="2">
    <location>
        <begin position="419"/>
        <end position="456"/>
    </location>
</feature>
<dbReference type="SMART" id="SM00089">
    <property type="entry name" value="PKD"/>
    <property type="match status" value="2"/>
</dbReference>
<keyword evidence="4" id="KW-1185">Reference proteome</keyword>
<organism evidence="3 4">
    <name type="scientific">Flavipsychrobacter stenotrophus</name>
    <dbReference type="NCBI Taxonomy" id="2077091"/>
    <lineage>
        <taxon>Bacteria</taxon>
        <taxon>Pseudomonadati</taxon>
        <taxon>Bacteroidota</taxon>
        <taxon>Chitinophagia</taxon>
        <taxon>Chitinophagales</taxon>
        <taxon>Chitinophagaceae</taxon>
        <taxon>Flavipsychrobacter</taxon>
    </lineage>
</organism>
<sequence>MKRWVYKILLLLLLLPGTRAMASHIVGGEVTYQFLGATAGGNRYLITLAIYEDCQNGQPDAISMDNPAYLAAYSLQTGFRVALDVDVRFDTSVNVPANFTNACVSNIPQVCLLRKTFRKVFTLPFNDSGYVISYQRCCRNGQIANIEDPGSKGATYFCTIPPRYLAPTNNSAVFNNFPPQIICINNPLYYDNSAFDVDGDSLSYEFCTAVEGASSDSVKPIPLPPPYANVNYRTPPYSATTPFTAFPVLQIDPHTGIITGTPNRLGRYLVTVCCHEWRNGKMINTLKREFQFVVTDCSKVVVACIPQYSTDVNTYIVECDSFDVNFVNCSTGGFSYHWDFGVLTRTDDTSNLAQPTYTYPDTGVYTVKLVVNPNSTCPDSISRFVKVFPKFHTAYSDSGTQCPGLPIYFTDKSATTIKPITNWTWNFGDGSFSSDQNPIHTFVSGGTYNVMLISQNIKNCVDTFVRQVLIENFKPSAGNDTIIVKGESVQFNATGGNNYLWSPPIYLDNPTISNPLGVYPDTGIFNYTLRVTSAYGCEGYDTIQVWVVNQAAFFLPTAFTPNGDGKNDIFRPVAVGYRSISFFRVYNRWGQQVYFGHDITDGWDGTFERRQCDIGTYYWQIGYIDRFGKEAYLKGDVTLVK</sequence>
<dbReference type="InterPro" id="IPR035986">
    <property type="entry name" value="PKD_dom_sf"/>
</dbReference>
<dbReference type="PROSITE" id="PS50093">
    <property type="entry name" value="PKD"/>
    <property type="match status" value="2"/>
</dbReference>
<evidence type="ECO:0000256" key="1">
    <source>
        <dbReference type="SAM" id="SignalP"/>
    </source>
</evidence>
<dbReference type="NCBIfam" id="TIGR04131">
    <property type="entry name" value="Bac_Flav_CTERM"/>
    <property type="match status" value="1"/>
</dbReference>
<feature type="signal peptide" evidence="1">
    <location>
        <begin position="1"/>
        <end position="22"/>
    </location>
</feature>
<accession>A0A2S7T2C2</accession>
<feature type="domain" description="PKD" evidence="2">
    <location>
        <begin position="335"/>
        <end position="372"/>
    </location>
</feature>
<reference evidence="3 4" key="1">
    <citation type="submission" date="2018-01" db="EMBL/GenBank/DDBJ databases">
        <title>A novel member of the phylum Bacteroidetes isolated from glacier ice.</title>
        <authorList>
            <person name="Liu Q."/>
            <person name="Xin Y.-H."/>
        </authorList>
    </citation>
    <scope>NUCLEOTIDE SEQUENCE [LARGE SCALE GENOMIC DNA]</scope>
    <source>
        <strain evidence="3 4">RB1R16</strain>
    </source>
</reference>
<evidence type="ECO:0000313" key="4">
    <source>
        <dbReference type="Proteomes" id="UP000239872"/>
    </source>
</evidence>
<dbReference type="EMBL" id="PPSL01000001">
    <property type="protein sequence ID" value="PQJ12906.1"/>
    <property type="molecule type" value="Genomic_DNA"/>
</dbReference>
<dbReference type="Proteomes" id="UP000239872">
    <property type="component" value="Unassembled WGS sequence"/>
</dbReference>
<feature type="chain" id="PRO_5015751930" description="PKD domain-containing protein" evidence="1">
    <location>
        <begin position="23"/>
        <end position="641"/>
    </location>
</feature>
<name>A0A2S7T2C2_9BACT</name>
<dbReference type="InterPro" id="IPR000601">
    <property type="entry name" value="PKD_dom"/>
</dbReference>
<dbReference type="Pfam" id="PF18911">
    <property type="entry name" value="PKD_4"/>
    <property type="match status" value="2"/>
</dbReference>
<dbReference type="RefSeq" id="WP_105037790.1">
    <property type="nucleotide sequence ID" value="NZ_PPSL01000001.1"/>
</dbReference>
<dbReference type="SUPFAM" id="SSF49299">
    <property type="entry name" value="PKD domain"/>
    <property type="match status" value="2"/>
</dbReference>
<evidence type="ECO:0000259" key="2">
    <source>
        <dbReference type="PROSITE" id="PS50093"/>
    </source>
</evidence>
<proteinExistence type="predicted"/>
<dbReference type="InterPro" id="IPR013783">
    <property type="entry name" value="Ig-like_fold"/>
</dbReference>
<dbReference type="OrthoDB" id="1490014at2"/>
<gene>
    <name evidence="3" type="ORF">CJD36_003940</name>
</gene>